<dbReference type="Proteomes" id="UP000551709">
    <property type="component" value="Chromosome"/>
</dbReference>
<accession>A0A8T5VPL0</accession>
<reference evidence="1" key="2">
    <citation type="submission" date="2022-04" db="EMBL/GenBank/DDBJ databases">
        <authorList>
            <person name="Bromfield E.S.P."/>
            <person name="Cloutier S."/>
        </authorList>
    </citation>
    <scope>NUCLEOTIDE SEQUENCE</scope>
    <source>
        <strain evidence="1">1S5</strain>
    </source>
</reference>
<dbReference type="RefSeq" id="WP_166051656.1">
    <property type="nucleotide sequence ID" value="NZ_CP096251.1"/>
</dbReference>
<organism evidence="1 2">
    <name type="scientific">Bradyrhizobium barranii subsp. apii</name>
    <dbReference type="NCBI Taxonomy" id="2819348"/>
    <lineage>
        <taxon>Bacteria</taxon>
        <taxon>Pseudomonadati</taxon>
        <taxon>Pseudomonadota</taxon>
        <taxon>Alphaproteobacteria</taxon>
        <taxon>Hyphomicrobiales</taxon>
        <taxon>Nitrobacteraceae</taxon>
        <taxon>Bradyrhizobium</taxon>
        <taxon>Bradyrhizobium barranii</taxon>
    </lineage>
</organism>
<evidence type="ECO:0000313" key="1">
    <source>
        <dbReference type="EMBL" id="UPT88817.1"/>
    </source>
</evidence>
<protein>
    <submittedName>
        <fullName evidence="1">Uncharacterized protein</fullName>
    </submittedName>
</protein>
<sequence>MQSIKLCFEGRFDSARVMDKQPIPIGEQIITIVLLVIFALVIWYGTMI</sequence>
<dbReference type="AlphaFoldDB" id="A0A8T5VPL0"/>
<proteinExistence type="predicted"/>
<evidence type="ECO:0000313" key="2">
    <source>
        <dbReference type="Proteomes" id="UP000551709"/>
    </source>
</evidence>
<gene>
    <name evidence="1" type="ORF">HAP41_0000007340</name>
</gene>
<name>A0A8T5VPL0_9BRAD</name>
<reference evidence="1" key="1">
    <citation type="journal article" date="2017" name="Syst. Appl. Microbiol.">
        <title>Soybeans inoculated with root zone soils of Canadian native legumes harbour diverse and novel Bradyrhizobium spp. that possess agricultural potential.</title>
        <authorList>
            <person name="Bromfield E.S.P."/>
            <person name="Cloutier S."/>
            <person name="Tambong J.T."/>
            <person name="Tran Thi T.V."/>
        </authorList>
    </citation>
    <scope>NUCLEOTIDE SEQUENCE</scope>
    <source>
        <strain evidence="1">1S5</strain>
    </source>
</reference>
<dbReference type="EMBL" id="CP096255">
    <property type="protein sequence ID" value="UPT88817.1"/>
    <property type="molecule type" value="Genomic_DNA"/>
</dbReference>